<organism evidence="1 2">
    <name type="scientific">Saccharibacillus sacchari</name>
    <dbReference type="NCBI Taxonomy" id="456493"/>
    <lineage>
        <taxon>Bacteria</taxon>
        <taxon>Bacillati</taxon>
        <taxon>Bacillota</taxon>
        <taxon>Bacilli</taxon>
        <taxon>Bacillales</taxon>
        <taxon>Paenibacillaceae</taxon>
        <taxon>Saccharibacillus</taxon>
    </lineage>
</organism>
<sequence>MAMKWTATTMRLVLGIIFLGHGISKLSGGIGNTADWFVTLGLPEFLAYMIAMLELVCGTTMMLGLLTRMSAVGFVAVMIGAIVTVKLPAGLLGSTTSPGYELDLALMALAAYFIVSKETGVGVDSLLAERDADEKAAAVSKGSVSSPASNAA</sequence>
<evidence type="ECO:0000313" key="2">
    <source>
        <dbReference type="Proteomes" id="UP001380953"/>
    </source>
</evidence>
<dbReference type="EMBL" id="JBBKAR010000045">
    <property type="protein sequence ID" value="MEJ8305597.1"/>
    <property type="molecule type" value="Genomic_DNA"/>
</dbReference>
<gene>
    <name evidence="1" type="ORF">WKI47_16940</name>
</gene>
<evidence type="ECO:0000313" key="1">
    <source>
        <dbReference type="EMBL" id="MEJ8305597.1"/>
    </source>
</evidence>
<comment type="caution">
    <text evidence="1">The sequence shown here is derived from an EMBL/GenBank/DDBJ whole genome shotgun (WGS) entry which is preliminary data.</text>
</comment>
<keyword evidence="2" id="KW-1185">Reference proteome</keyword>
<name>A0ACC6PFB3_9BACL</name>
<accession>A0ACC6PFB3</accession>
<protein>
    <submittedName>
        <fullName evidence="1">DoxX family protein</fullName>
    </submittedName>
</protein>
<reference evidence="1" key="1">
    <citation type="submission" date="2024-03" db="EMBL/GenBank/DDBJ databases">
        <title>Whole genome sequecning of epiphytes from Marcgravia umbellata leaves.</title>
        <authorList>
            <person name="Kumar G."/>
            <person name="Savka M.A."/>
        </authorList>
    </citation>
    <scope>NUCLEOTIDE SEQUENCE</scope>
    <source>
        <strain evidence="1">RIT_BL5</strain>
    </source>
</reference>
<proteinExistence type="predicted"/>
<dbReference type="Proteomes" id="UP001380953">
    <property type="component" value="Unassembled WGS sequence"/>
</dbReference>